<keyword evidence="6" id="KW-0411">Iron-sulfur</keyword>
<keyword evidence="10" id="KW-1185">Reference proteome</keyword>
<dbReference type="SUPFAM" id="SSF50022">
    <property type="entry name" value="ISP domain"/>
    <property type="match status" value="1"/>
</dbReference>
<evidence type="ECO:0000256" key="3">
    <source>
        <dbReference type="ARBA" id="ARBA00022723"/>
    </source>
</evidence>
<dbReference type="Gene3D" id="2.102.10.10">
    <property type="entry name" value="Rieske [2Fe-2S] iron-sulphur domain"/>
    <property type="match status" value="1"/>
</dbReference>
<dbReference type="Gene3D" id="3.90.380.10">
    <property type="entry name" value="Naphthalene 1,2-dioxygenase Alpha Subunit, Chain A, domain 1"/>
    <property type="match status" value="2"/>
</dbReference>
<proteinExistence type="predicted"/>
<dbReference type="PROSITE" id="PS00570">
    <property type="entry name" value="RING_HYDROXYL_ALPHA"/>
    <property type="match status" value="1"/>
</dbReference>
<reference evidence="10" key="1">
    <citation type="journal article" date="2019" name="Int. J. Syst. Evol. Microbiol.">
        <title>The Global Catalogue of Microorganisms (GCM) 10K type strain sequencing project: providing services to taxonomists for standard genome sequencing and annotation.</title>
        <authorList>
            <consortium name="The Broad Institute Genomics Platform"/>
            <consortium name="The Broad Institute Genome Sequencing Center for Infectious Disease"/>
            <person name="Wu L."/>
            <person name="Ma J."/>
        </authorList>
    </citation>
    <scope>NUCLEOTIDE SEQUENCE [LARGE SCALE GENOMIC DNA]</scope>
    <source>
        <strain evidence="10">JCM 17906</strain>
    </source>
</reference>
<dbReference type="InterPro" id="IPR036922">
    <property type="entry name" value="Rieske_2Fe-2S_sf"/>
</dbReference>
<keyword evidence="5" id="KW-0408">Iron</keyword>
<dbReference type="PRINTS" id="PR00090">
    <property type="entry name" value="RNGDIOXGNASE"/>
</dbReference>
<evidence type="ECO:0000256" key="5">
    <source>
        <dbReference type="ARBA" id="ARBA00023004"/>
    </source>
</evidence>
<dbReference type="RefSeq" id="WP_345417489.1">
    <property type="nucleotide sequence ID" value="NZ_BAABGT010000032.1"/>
</dbReference>
<dbReference type="PANTHER" id="PTHR43756">
    <property type="entry name" value="CHOLINE MONOOXYGENASE, CHLOROPLASTIC"/>
    <property type="match status" value="1"/>
</dbReference>
<evidence type="ECO:0000256" key="7">
    <source>
        <dbReference type="ARBA" id="ARBA00023027"/>
    </source>
</evidence>
<protein>
    <recommendedName>
        <fullName evidence="8">Rieske domain-containing protein</fullName>
    </recommendedName>
</protein>
<dbReference type="Proteomes" id="UP001501598">
    <property type="component" value="Unassembled WGS sequence"/>
</dbReference>
<name>A0ABP8RSI3_9PSEU</name>
<dbReference type="InterPro" id="IPR015881">
    <property type="entry name" value="ARHD_Rieske_2Fe_2S"/>
</dbReference>
<organism evidence="9 10">
    <name type="scientific">Pseudonocardia xishanensis</name>
    <dbReference type="NCBI Taxonomy" id="630995"/>
    <lineage>
        <taxon>Bacteria</taxon>
        <taxon>Bacillati</taxon>
        <taxon>Actinomycetota</taxon>
        <taxon>Actinomycetes</taxon>
        <taxon>Pseudonocardiales</taxon>
        <taxon>Pseudonocardiaceae</taxon>
        <taxon>Pseudonocardia</taxon>
    </lineage>
</organism>
<dbReference type="EMBL" id="BAABGT010000032">
    <property type="protein sequence ID" value="GAA4546631.1"/>
    <property type="molecule type" value="Genomic_DNA"/>
</dbReference>
<dbReference type="Pfam" id="PF00355">
    <property type="entry name" value="Rieske"/>
    <property type="match status" value="1"/>
</dbReference>
<dbReference type="InterPro" id="IPR015879">
    <property type="entry name" value="Ring_hydroxy_dOase_asu_C_dom"/>
</dbReference>
<sequence>MADPGLYPPFPYDAETATGFARTMFDHLDNGTTDMAPEVLEIDPRVYRDPELAARERAELFGYVPIVAAHGTELPKPNDYLTVQLPNNEVVLVRQRDGLVRGFVNTCRHRGARLVNEDSGNRRFFSCRYHGWSYGGDGSLRAIADEPTFGAMDKSCLGLKEVPVEERHGFVWAVDSAAPDRKIDVGEWLGPDFDASLGAMEMDRYHCHRVGDFDLEINWKVLMDAFLDGYHIAYAHTGTVAPYFHNNAQTWQPMGRHGRMVSARKSIDTIRGQDPATVDVNRHITVAHFLMPNMTVLRQPDHLEVLNFVPAPHTAVGTRMQMRILTREPATTDELTARWEKNWNILQAVLQDEDIVVNEGLQKAVSNADLGPLYLGRNEIANQHFHRWMAAALADPRHWG</sequence>
<keyword evidence="3" id="KW-0479">Metal-binding</keyword>
<comment type="cofactor">
    <cofactor evidence="1">
        <name>Fe cation</name>
        <dbReference type="ChEBI" id="CHEBI:24875"/>
    </cofactor>
</comment>
<dbReference type="PANTHER" id="PTHR43756:SF5">
    <property type="entry name" value="CHOLINE MONOOXYGENASE, CHLOROPLASTIC"/>
    <property type="match status" value="1"/>
</dbReference>
<keyword evidence="7" id="KW-0520">NAD</keyword>
<dbReference type="PROSITE" id="PS51296">
    <property type="entry name" value="RIESKE"/>
    <property type="match status" value="1"/>
</dbReference>
<evidence type="ECO:0000256" key="2">
    <source>
        <dbReference type="ARBA" id="ARBA00022714"/>
    </source>
</evidence>
<feature type="domain" description="Rieske" evidence="8">
    <location>
        <begin position="66"/>
        <end position="173"/>
    </location>
</feature>
<evidence type="ECO:0000256" key="1">
    <source>
        <dbReference type="ARBA" id="ARBA00001962"/>
    </source>
</evidence>
<comment type="caution">
    <text evidence="9">The sequence shown here is derived from an EMBL/GenBank/DDBJ whole genome shotgun (WGS) entry which is preliminary data.</text>
</comment>
<evidence type="ECO:0000256" key="6">
    <source>
        <dbReference type="ARBA" id="ARBA00023014"/>
    </source>
</evidence>
<dbReference type="Pfam" id="PF00848">
    <property type="entry name" value="Ring_hydroxyl_A"/>
    <property type="match status" value="1"/>
</dbReference>
<keyword evidence="2" id="KW-0001">2Fe-2S</keyword>
<dbReference type="InterPro" id="IPR001663">
    <property type="entry name" value="Rng_hydr_dOase-A"/>
</dbReference>
<accession>A0ABP8RSI3</accession>
<dbReference type="CDD" id="cd03469">
    <property type="entry name" value="Rieske_RO_Alpha_N"/>
    <property type="match status" value="1"/>
</dbReference>
<keyword evidence="4" id="KW-0560">Oxidoreductase</keyword>
<dbReference type="CDD" id="cd08887">
    <property type="entry name" value="RHO_alpha_C_3"/>
    <property type="match status" value="1"/>
</dbReference>
<dbReference type="SUPFAM" id="SSF55961">
    <property type="entry name" value="Bet v1-like"/>
    <property type="match status" value="1"/>
</dbReference>
<dbReference type="InterPro" id="IPR017941">
    <property type="entry name" value="Rieske_2Fe-2S"/>
</dbReference>
<evidence type="ECO:0000256" key="4">
    <source>
        <dbReference type="ARBA" id="ARBA00023002"/>
    </source>
</evidence>
<evidence type="ECO:0000259" key="8">
    <source>
        <dbReference type="PROSITE" id="PS51296"/>
    </source>
</evidence>
<gene>
    <name evidence="9" type="ORF">GCM10023175_29230</name>
</gene>
<evidence type="ECO:0000313" key="10">
    <source>
        <dbReference type="Proteomes" id="UP001501598"/>
    </source>
</evidence>
<evidence type="ECO:0000313" key="9">
    <source>
        <dbReference type="EMBL" id="GAA4546631.1"/>
    </source>
</evidence>